<feature type="compositionally biased region" description="Low complexity" evidence="3">
    <location>
        <begin position="784"/>
        <end position="806"/>
    </location>
</feature>
<keyword evidence="5" id="KW-1185">Reference proteome</keyword>
<accession>A0A1I8IGM7</accession>
<proteinExistence type="predicted"/>
<dbReference type="InterPro" id="IPR050216">
    <property type="entry name" value="LRR_domain-containing"/>
</dbReference>
<dbReference type="CDD" id="cd09276">
    <property type="entry name" value="Rnase_HI_RT_non_LTR"/>
    <property type="match status" value="1"/>
</dbReference>
<feature type="domain" description="Disease resistance R13L4/SHOC-2-like LRR" evidence="4">
    <location>
        <begin position="1073"/>
        <end position="1177"/>
    </location>
</feature>
<dbReference type="GO" id="GO:0005737">
    <property type="term" value="C:cytoplasm"/>
    <property type="evidence" value="ECO:0007669"/>
    <property type="project" value="TreeGrafter"/>
</dbReference>
<dbReference type="FunFam" id="3.80.10.10:FF:001164">
    <property type="entry name" value="GH01279p"/>
    <property type="match status" value="1"/>
</dbReference>
<sequence>INLQHCVAASVNLMRYAELDKPGLILVQEPWTLRACIFASKTLSAWLRSDLSNRDICVIQSEDLLPGKTTLIASSIGAWRVLPVSSLSDHKFISFNLMAPRSATRVMWRRNARNTDWETFGLALKEFHRSPGQPSTITSCREADECATVLTETLTAAFEASCPLKAYKGKKSAPWWNPELGNLRRRAKRLHRRATKTKSPADQTTYHEAIHEFKRQVRNAKAQKWRQYCEELEGSRPTSRVVKALTLDKMSKLSSVKRTDGTSTDNPGETLDNFIYAAEQWADCCGLRLSETKTAAIMFTSRTKWQIRPLTLYGREIPFCKQTKCLGITLDHRLNWSPHVQTKAKKAFAVLAQLRRAVGTTWGLTPSASGGSTLQWRAQGRACRTIMSAPPSAPYDGLNAFLNIPPLDIFVRREAAKTARRLADAGIRIQPHRAMAKRKLLPHADLCLKDLRDSGGLHRYKVTIPSRDAANDHWNFQEVHCYTDGSIKDGRAGFGVCIIINGRVIATHAQHTGRFSTVFQNEVLAISSCAAELNAKVTRGKTIVIHSDSQAALQALCHTTTNSRTVADCARQLNLLARSNTVRLKLRNILLNQNRKDIRALVMTLTGHGYLARHCFLRGDLESEICPFCECDNEDAQHFVCHCPFFNRDRLRYLGLNPSIDENELCPFCNLENEDAKHFVCYCPAFNQDRLNHLGPNLSLDNVCWPENIPRLIWFLQATKRASRVVAYSLLELNHRWANQANVCTEMQWLGLECSWPAADRLPTELIKPPSKLPSKQLRQSNHQQLWQSDSQQPWQDSSQSPGQLSSQQPWLLISNCQQANHRDAKLHRSDISRQHRPQPPPAPQQPTRSHRDVVQQLMAMHGTLLERVMHGIRTYLMRIAHLRLDQVLPQRAYIWPGLQQLRTHYQSGKLFAILQYVADQRVKVSSPPEFFNSTMKLENRDFRAMMYLHFKQGKSPAESTFSPMYVLHTQPSKTGSLSFAEVEKASKMNIDPGDPVTHPEVLLALKSQSRSLSLNRKRLLEAPPEASRLTFLARLDLSCNQLRDLPLVLESLELLQHLNLSANQFSDLPLVLASFSRLQYLNLFNNRLCRLEPAVLGCLTSLRTLNLNSNSLASLPAEICRLQRLTTLAANRNQLTSLPVELCALEHLQVLHLAYNQLTALPLEFGCLASLRVLQLQRNCLTELPESAARLHHLEYLDVACNQLQLLPARFGELNLREFYYERNPLIRRDPVHSTQEQEALGLKELCARAVMQELRSRASPLRDQLKAYPQLREQLSQCSRCAVCGGAFLNTWLECVRFEPFSPSGRMSKAGEDVDDGELGGGDDGEQRQQQQQQPIRWLPIRALVCSYKCFNAQSEFYGLAFLWSPVSVLSSHEGRCSLSSRNSNCQLLAALLLVRGGVNPAQIGLDEAENLSGAHKDAGSQEGEAQRDAVVRQEEAQADGQRAQDHRVVHADANLLAVVQSLDVHPAPSEFPKRRKFQTEAPRLELPGLEGG</sequence>
<dbReference type="InterPro" id="IPR036397">
    <property type="entry name" value="RNaseH_sf"/>
</dbReference>
<reference evidence="6" key="1">
    <citation type="submission" date="2016-11" db="UniProtKB">
        <authorList>
            <consortium name="WormBaseParasite"/>
        </authorList>
    </citation>
    <scope>IDENTIFICATION</scope>
</reference>
<dbReference type="GO" id="GO:0003676">
    <property type="term" value="F:nucleic acid binding"/>
    <property type="evidence" value="ECO:0007669"/>
    <property type="project" value="InterPro"/>
</dbReference>
<protein>
    <submittedName>
        <fullName evidence="6">RNase H domain-containing protein</fullName>
    </submittedName>
</protein>
<dbReference type="Gene3D" id="3.30.420.10">
    <property type="entry name" value="Ribonuclease H-like superfamily/Ribonuclease H"/>
    <property type="match status" value="1"/>
</dbReference>
<dbReference type="Pfam" id="PF23598">
    <property type="entry name" value="LRR_14"/>
    <property type="match status" value="1"/>
</dbReference>
<dbReference type="SUPFAM" id="SSF52058">
    <property type="entry name" value="L domain-like"/>
    <property type="match status" value="1"/>
</dbReference>
<organism evidence="5 6">
    <name type="scientific">Macrostomum lignano</name>
    <dbReference type="NCBI Taxonomy" id="282301"/>
    <lineage>
        <taxon>Eukaryota</taxon>
        <taxon>Metazoa</taxon>
        <taxon>Spiralia</taxon>
        <taxon>Lophotrochozoa</taxon>
        <taxon>Platyhelminthes</taxon>
        <taxon>Rhabditophora</taxon>
        <taxon>Macrostomorpha</taxon>
        <taxon>Macrostomida</taxon>
        <taxon>Macrostomidae</taxon>
        <taxon>Macrostomum</taxon>
    </lineage>
</organism>
<dbReference type="Proteomes" id="UP000095280">
    <property type="component" value="Unplaced"/>
</dbReference>
<evidence type="ECO:0000313" key="5">
    <source>
        <dbReference type="Proteomes" id="UP000095280"/>
    </source>
</evidence>
<evidence type="ECO:0000313" key="6">
    <source>
        <dbReference type="WBParaSite" id="maker-uti_cns_0012642-snap-gene-0.2-mRNA-1"/>
    </source>
</evidence>
<feature type="compositionally biased region" description="Acidic residues" evidence="3">
    <location>
        <begin position="1315"/>
        <end position="1326"/>
    </location>
</feature>
<evidence type="ECO:0000256" key="3">
    <source>
        <dbReference type="SAM" id="MobiDB-lite"/>
    </source>
</evidence>
<dbReference type="PANTHER" id="PTHR48051">
    <property type="match status" value="1"/>
</dbReference>
<name>A0A1I8IGM7_9PLAT</name>
<feature type="region of interest" description="Disordered" evidence="3">
    <location>
        <begin position="1308"/>
        <end position="1336"/>
    </location>
</feature>
<dbReference type="SUPFAM" id="SSF53098">
    <property type="entry name" value="Ribonuclease H-like"/>
    <property type="match status" value="1"/>
</dbReference>
<dbReference type="InterPro" id="IPR032675">
    <property type="entry name" value="LRR_dom_sf"/>
</dbReference>
<keyword evidence="2" id="KW-0677">Repeat</keyword>
<dbReference type="PANTHER" id="PTHR48051:SF1">
    <property type="entry name" value="RAS SUPPRESSOR PROTEIN 1"/>
    <property type="match status" value="1"/>
</dbReference>
<dbReference type="InterPro" id="IPR012337">
    <property type="entry name" value="RNaseH-like_sf"/>
</dbReference>
<evidence type="ECO:0000256" key="1">
    <source>
        <dbReference type="ARBA" id="ARBA00022614"/>
    </source>
</evidence>
<feature type="region of interest" description="Disordered" evidence="3">
    <location>
        <begin position="824"/>
        <end position="852"/>
    </location>
</feature>
<evidence type="ECO:0000259" key="4">
    <source>
        <dbReference type="Pfam" id="PF23598"/>
    </source>
</evidence>
<keyword evidence="1" id="KW-0433">Leucine-rich repeat</keyword>
<dbReference type="InterPro" id="IPR003591">
    <property type="entry name" value="Leu-rich_rpt_typical-subtyp"/>
</dbReference>
<dbReference type="PROSITE" id="PS51450">
    <property type="entry name" value="LRR"/>
    <property type="match status" value="3"/>
</dbReference>
<feature type="region of interest" description="Disordered" evidence="3">
    <location>
        <begin position="765"/>
        <end position="806"/>
    </location>
</feature>
<feature type="region of interest" description="Disordered" evidence="3">
    <location>
        <begin position="1470"/>
        <end position="1495"/>
    </location>
</feature>
<dbReference type="SMART" id="SM00369">
    <property type="entry name" value="LRR_TYP"/>
    <property type="match status" value="7"/>
</dbReference>
<dbReference type="WBParaSite" id="maker-uti_cns_0012642-snap-gene-0.2-mRNA-1">
    <property type="protein sequence ID" value="maker-uti_cns_0012642-snap-gene-0.2-mRNA-1"/>
    <property type="gene ID" value="maker-uti_cns_0012642-snap-gene-0.2"/>
</dbReference>
<dbReference type="Gene3D" id="3.80.10.10">
    <property type="entry name" value="Ribonuclease Inhibitor"/>
    <property type="match status" value="2"/>
</dbReference>
<dbReference type="InterPro" id="IPR055414">
    <property type="entry name" value="LRR_R13L4/SHOC2-like"/>
</dbReference>
<feature type="compositionally biased region" description="Basic and acidic residues" evidence="3">
    <location>
        <begin position="824"/>
        <end position="834"/>
    </location>
</feature>
<dbReference type="InterPro" id="IPR001611">
    <property type="entry name" value="Leu-rich_rpt"/>
</dbReference>
<evidence type="ECO:0000256" key="2">
    <source>
        <dbReference type="ARBA" id="ARBA00022737"/>
    </source>
</evidence>
<dbReference type="SMART" id="SM00364">
    <property type="entry name" value="LRR_BAC"/>
    <property type="match status" value="7"/>
</dbReference>